<dbReference type="PANTHER" id="PTHR42695:SF5">
    <property type="entry name" value="GLUTAMINE AMIDOTRANSFERASE YLR126C-RELATED"/>
    <property type="match status" value="1"/>
</dbReference>
<dbReference type="KEGG" id="awe:JG540_06105"/>
<feature type="domain" description="Glutamine amidotransferase" evidence="1">
    <location>
        <begin position="67"/>
        <end position="218"/>
    </location>
</feature>
<evidence type="ECO:0000313" key="3">
    <source>
        <dbReference type="Proteomes" id="UP000595895"/>
    </source>
</evidence>
<dbReference type="AlphaFoldDB" id="A0A7T7M8F1"/>
<name>A0A7T7M8F1_9ACTO</name>
<dbReference type="Pfam" id="PF00117">
    <property type="entry name" value="GATase"/>
    <property type="match status" value="1"/>
</dbReference>
<keyword evidence="2" id="KW-0378">Hydrolase</keyword>
<evidence type="ECO:0000313" key="2">
    <source>
        <dbReference type="EMBL" id="QQM66670.1"/>
    </source>
</evidence>
<sequence length="275" mass="29974">MQPQGDLIAAPRVQPAPLHPRNRPFLLAVCRPPGAIADDERSMILTAGGLHARHDLESLHLLDPQAPEPEDLDLQAYAGVIITGSPLSLNRHGRPSPEQQHLSRRVLHLAQRLVEEDVPSLGLCFGLQAVVLALGGSLRDDVGEELQAPWLALTEEGRQDPLTSVLPQRFRAYVGHAESVSGLPGGGVLLVSGERCPIQMARWGRHVYGTQFHPEITTAGMRLRIAAYGDTYYAASERSTVLERCESADVREANSLVTRFIQLCRSATAEAEAQK</sequence>
<proteinExistence type="predicted"/>
<gene>
    <name evidence="2" type="ORF">JG540_06105</name>
</gene>
<dbReference type="GO" id="GO:0016787">
    <property type="term" value="F:hydrolase activity"/>
    <property type="evidence" value="ECO:0007669"/>
    <property type="project" value="UniProtKB-KW"/>
</dbReference>
<dbReference type="PANTHER" id="PTHR42695">
    <property type="entry name" value="GLUTAMINE AMIDOTRANSFERASE YLR126C-RELATED"/>
    <property type="match status" value="1"/>
</dbReference>
<reference evidence="2 3" key="1">
    <citation type="submission" date="2020-12" db="EMBL/GenBank/DDBJ databases">
        <authorList>
            <person name="Zhou J."/>
        </authorList>
    </citation>
    <scope>NUCLEOTIDE SEQUENCE [LARGE SCALE GENOMIC DNA]</scope>
    <source>
        <strain evidence="2 3">CCUG 61299</strain>
    </source>
</reference>
<accession>A0A7T7M8F1</accession>
<dbReference type="GO" id="GO:0005829">
    <property type="term" value="C:cytosol"/>
    <property type="evidence" value="ECO:0007669"/>
    <property type="project" value="TreeGrafter"/>
</dbReference>
<dbReference type="PROSITE" id="PS51273">
    <property type="entry name" value="GATASE_TYPE_1"/>
    <property type="match status" value="1"/>
</dbReference>
<dbReference type="CDD" id="cd01741">
    <property type="entry name" value="GATase1_1"/>
    <property type="match status" value="1"/>
</dbReference>
<dbReference type="Gene3D" id="3.40.50.880">
    <property type="match status" value="1"/>
</dbReference>
<dbReference type="Proteomes" id="UP000595895">
    <property type="component" value="Chromosome"/>
</dbReference>
<evidence type="ECO:0000259" key="1">
    <source>
        <dbReference type="Pfam" id="PF00117"/>
    </source>
</evidence>
<organism evidence="2 3">
    <name type="scientific">Actinomyces weissii</name>
    <dbReference type="NCBI Taxonomy" id="675090"/>
    <lineage>
        <taxon>Bacteria</taxon>
        <taxon>Bacillati</taxon>
        <taxon>Actinomycetota</taxon>
        <taxon>Actinomycetes</taxon>
        <taxon>Actinomycetales</taxon>
        <taxon>Actinomycetaceae</taxon>
        <taxon>Actinomyces</taxon>
    </lineage>
</organism>
<dbReference type="SUPFAM" id="SSF52317">
    <property type="entry name" value="Class I glutamine amidotransferase-like"/>
    <property type="match status" value="1"/>
</dbReference>
<dbReference type="InterPro" id="IPR029062">
    <property type="entry name" value="Class_I_gatase-like"/>
</dbReference>
<dbReference type="InterPro" id="IPR044992">
    <property type="entry name" value="ChyE-like"/>
</dbReference>
<keyword evidence="3" id="KW-1185">Reference proteome</keyword>
<dbReference type="EMBL" id="CP066802">
    <property type="protein sequence ID" value="QQM66670.1"/>
    <property type="molecule type" value="Genomic_DNA"/>
</dbReference>
<protein>
    <submittedName>
        <fullName evidence="2">Gamma-glutamyl-gamma-aminobutyrate hydrolase family protein</fullName>
    </submittedName>
</protein>
<dbReference type="InterPro" id="IPR017926">
    <property type="entry name" value="GATASE"/>
</dbReference>